<dbReference type="Gene3D" id="3.30.505.10">
    <property type="entry name" value="SH2 domain"/>
    <property type="match status" value="1"/>
</dbReference>
<evidence type="ECO:0000259" key="4">
    <source>
        <dbReference type="PROSITE" id="PS50001"/>
    </source>
</evidence>
<protein>
    <recommendedName>
        <fullName evidence="4">SH2 domain-containing protein</fullName>
    </recommendedName>
</protein>
<accession>H3A0F1</accession>
<feature type="region of interest" description="Disordered" evidence="3">
    <location>
        <begin position="147"/>
        <end position="173"/>
    </location>
</feature>
<feature type="region of interest" description="Disordered" evidence="3">
    <location>
        <begin position="54"/>
        <end position="126"/>
    </location>
</feature>
<dbReference type="PANTHER" id="PTHR14098:SF3">
    <property type="entry name" value="B-CELL LINKER PROTEIN"/>
    <property type="match status" value="1"/>
</dbReference>
<feature type="region of interest" description="Disordered" evidence="3">
    <location>
        <begin position="241"/>
        <end position="342"/>
    </location>
</feature>
<evidence type="ECO:0000256" key="1">
    <source>
        <dbReference type="ARBA" id="ARBA00022999"/>
    </source>
</evidence>
<dbReference type="InterPro" id="IPR051751">
    <property type="entry name" value="Immunoreceptor_sig_adapters"/>
</dbReference>
<keyword evidence="1 2" id="KW-0727">SH2 domain</keyword>
<dbReference type="FunCoup" id="H3A0F1">
    <property type="interactions" value="1148"/>
</dbReference>
<dbReference type="PANTHER" id="PTHR14098">
    <property type="entry name" value="SH2 DOMAIN CONTAINING PROTEIN"/>
    <property type="match status" value="1"/>
</dbReference>
<dbReference type="FunFam" id="3.30.505.10:FF:000016">
    <property type="entry name" value="B-cell linker protein isoform 2"/>
    <property type="match status" value="1"/>
</dbReference>
<evidence type="ECO:0000256" key="3">
    <source>
        <dbReference type="SAM" id="MobiDB-lite"/>
    </source>
</evidence>
<dbReference type="STRING" id="7897.ENSLACP00000003122"/>
<feature type="compositionally biased region" description="Low complexity" evidence="3">
    <location>
        <begin position="149"/>
        <end position="161"/>
    </location>
</feature>
<dbReference type="InterPro" id="IPR036860">
    <property type="entry name" value="SH2_dom_sf"/>
</dbReference>
<organism evidence="5 6">
    <name type="scientific">Latimeria chalumnae</name>
    <name type="common">Coelacanth</name>
    <dbReference type="NCBI Taxonomy" id="7897"/>
    <lineage>
        <taxon>Eukaryota</taxon>
        <taxon>Metazoa</taxon>
        <taxon>Chordata</taxon>
        <taxon>Craniata</taxon>
        <taxon>Vertebrata</taxon>
        <taxon>Euteleostomi</taxon>
        <taxon>Coelacanthiformes</taxon>
        <taxon>Coelacanthidae</taxon>
        <taxon>Latimeria</taxon>
    </lineage>
</organism>
<evidence type="ECO:0000313" key="5">
    <source>
        <dbReference type="Ensembl" id="ENSLACP00000003122.1"/>
    </source>
</evidence>
<feature type="domain" description="SH2" evidence="4">
    <location>
        <begin position="436"/>
        <end position="543"/>
    </location>
</feature>
<dbReference type="AlphaFoldDB" id="H3A0F1"/>
<dbReference type="Proteomes" id="UP000008672">
    <property type="component" value="Unassembled WGS sequence"/>
</dbReference>
<dbReference type="Pfam" id="PF00017">
    <property type="entry name" value="SH2"/>
    <property type="match status" value="1"/>
</dbReference>
<dbReference type="HOGENOM" id="CLU_043673_1_0_1"/>
<reference evidence="6" key="1">
    <citation type="submission" date="2011-08" db="EMBL/GenBank/DDBJ databases">
        <title>The draft genome of Latimeria chalumnae.</title>
        <authorList>
            <person name="Di Palma F."/>
            <person name="Alfoldi J."/>
            <person name="Johnson J."/>
            <person name="Berlin A."/>
            <person name="Gnerre S."/>
            <person name="Jaffe D."/>
            <person name="MacCallum I."/>
            <person name="Young S."/>
            <person name="Walker B.J."/>
            <person name="Lander E."/>
            <person name="Lindblad-Toh K."/>
        </authorList>
    </citation>
    <scope>NUCLEOTIDE SEQUENCE [LARGE SCALE GENOMIC DNA]</scope>
    <source>
        <strain evidence="6">Wild caught</strain>
    </source>
</reference>
<dbReference type="eggNOG" id="ENOG502QUXR">
    <property type="taxonomic scope" value="Eukaryota"/>
</dbReference>
<dbReference type="GeneTree" id="ENSGT00940000155715"/>
<feature type="region of interest" description="Disordered" evidence="3">
    <location>
        <begin position="379"/>
        <end position="407"/>
    </location>
</feature>
<dbReference type="Ensembl" id="ENSLACT00000003152.1">
    <property type="protein sequence ID" value="ENSLACP00000003122.1"/>
    <property type="gene ID" value="ENSLACG00000002797.1"/>
</dbReference>
<dbReference type="EMBL" id="AFYH01034658">
    <property type="status" value="NOT_ANNOTATED_CDS"/>
    <property type="molecule type" value="Genomic_DNA"/>
</dbReference>
<evidence type="ECO:0000256" key="2">
    <source>
        <dbReference type="PROSITE-ProRule" id="PRU00191"/>
    </source>
</evidence>
<name>H3A0F1_LATCH</name>
<proteinExistence type="predicted"/>
<dbReference type="OMA" id="ELLEDEX"/>
<dbReference type="InParanoid" id="H3A0F1"/>
<dbReference type="CDD" id="cd09929">
    <property type="entry name" value="SH2_BLNK_SLP-76"/>
    <property type="match status" value="1"/>
</dbReference>
<evidence type="ECO:0000313" key="6">
    <source>
        <dbReference type="Proteomes" id="UP000008672"/>
    </source>
</evidence>
<dbReference type="SUPFAM" id="SSF55550">
    <property type="entry name" value="SH2 domain"/>
    <property type="match status" value="1"/>
</dbReference>
<dbReference type="PROSITE" id="PS50001">
    <property type="entry name" value="SH2"/>
    <property type="match status" value="1"/>
</dbReference>
<keyword evidence="6" id="KW-1185">Reference proteome</keyword>
<reference evidence="5" key="2">
    <citation type="submission" date="2025-08" db="UniProtKB">
        <authorList>
            <consortium name="Ensembl"/>
        </authorList>
    </citation>
    <scope>IDENTIFICATION</scope>
</reference>
<dbReference type="SMART" id="SM00252">
    <property type="entry name" value="SH2"/>
    <property type="match status" value="1"/>
</dbReference>
<reference evidence="5" key="3">
    <citation type="submission" date="2025-09" db="UniProtKB">
        <authorList>
            <consortium name="Ensembl"/>
        </authorList>
    </citation>
    <scope>IDENTIFICATION</scope>
</reference>
<dbReference type="GO" id="GO:0007169">
    <property type="term" value="P:cell surface receptor protein tyrosine kinase signaling pathway"/>
    <property type="evidence" value="ECO:0007669"/>
    <property type="project" value="TreeGrafter"/>
</dbReference>
<dbReference type="GO" id="GO:0035556">
    <property type="term" value="P:intracellular signal transduction"/>
    <property type="evidence" value="ECO:0007669"/>
    <property type="project" value="TreeGrafter"/>
</dbReference>
<sequence>LSSFNSLSISTPPSYYRQIQKMVHDIKKNDGGIMNKIKKFQNEQLAVIRKTGKNTWDRIKNKPPPSPPIRDYASGSHDDHEEDQWSDDFDSSDYENPDEHSNSETYVDPNEEHFEEYEPPPTEQEARKIAPAFRISKGEYAENLYNKRQPALPSKPLLSKPSQPPTMSKNPPPLSIMQKHNQKASLIINSYSNTLHKPGCNIPPPKKNQTNMYYYSPLSSPTGHFVFKDEYIVPVDDDQDNYIDPTEGSLPSKPPVINRLSKPSQAPSSPTSYKPATIPNADVYEVVSEEESPSPPTNDKRKNMKINTIRLSKKADQKEEQNSEEEYEVCDPSCSVSDTNKSCQELPLPATPVPLSRPGENGIGPRLVKLGLDKPAIPDRHKISNKVPELPPPIPASINLIKPPELPTRPTGTLRNAISSSSSNADKEAGVYNKAWYASFCDRKTAEEALQKSHKDGSFLIRKSSGQDSKQPYTLAVFYKKRVYNIPVRYIESTKQYALGREKNGEERFHSVAEIIENHQQNPLVLIDSQNNTKDSTKLKYAVQVS</sequence>
<feature type="compositionally biased region" description="Polar residues" evidence="3">
    <location>
        <begin position="261"/>
        <end position="274"/>
    </location>
</feature>
<dbReference type="InterPro" id="IPR000980">
    <property type="entry name" value="SH2"/>
</dbReference>
<feature type="compositionally biased region" description="Acidic residues" evidence="3">
    <location>
        <begin position="80"/>
        <end position="96"/>
    </location>
</feature>
<dbReference type="GO" id="GO:0005737">
    <property type="term" value="C:cytoplasm"/>
    <property type="evidence" value="ECO:0007669"/>
    <property type="project" value="TreeGrafter"/>
</dbReference>